<evidence type="ECO:0000256" key="1">
    <source>
        <dbReference type="SAM" id="SignalP"/>
    </source>
</evidence>
<dbReference type="AlphaFoldDB" id="A0A976SK87"/>
<keyword evidence="1" id="KW-0732">Signal</keyword>
<organism evidence="2 3">
    <name type="scientific">Theileria orientalis</name>
    <dbReference type="NCBI Taxonomy" id="68886"/>
    <lineage>
        <taxon>Eukaryota</taxon>
        <taxon>Sar</taxon>
        <taxon>Alveolata</taxon>
        <taxon>Apicomplexa</taxon>
        <taxon>Aconoidasida</taxon>
        <taxon>Piroplasmida</taxon>
        <taxon>Theileriidae</taxon>
        <taxon>Theileria</taxon>
    </lineage>
</organism>
<accession>A0A976SK87</accession>
<dbReference type="Proteomes" id="UP000244803">
    <property type="component" value="Chromosome 1"/>
</dbReference>
<evidence type="ECO:0000313" key="3">
    <source>
        <dbReference type="Proteomes" id="UP000244803"/>
    </source>
</evidence>
<feature type="signal peptide" evidence="1">
    <location>
        <begin position="1"/>
        <end position="20"/>
    </location>
</feature>
<protein>
    <submittedName>
        <fullName evidence="2">Uncharacterized protein</fullName>
    </submittedName>
</protein>
<proteinExistence type="predicted"/>
<gene>
    <name evidence="2" type="ORF">MACJ_003397</name>
</gene>
<sequence>MMLFYSFGLLTIILSKISYTLDIKYYSDKLYRDIARNFTNKPSESADNRINVLNPKFVKRVELVLRKKYGGVLIK</sequence>
<reference evidence="2" key="1">
    <citation type="submission" date="2022-07" db="EMBL/GenBank/DDBJ databases">
        <title>Evaluation of T. orientalis genome assembly methods using nanopore sequencing and analysis of variation between genomes.</title>
        <authorList>
            <person name="Yam J."/>
            <person name="Micallef M.L."/>
            <person name="Liu M."/>
            <person name="Djordjevic S.P."/>
            <person name="Bogema D.R."/>
            <person name="Jenkins C."/>
        </authorList>
    </citation>
    <scope>NUCLEOTIDE SEQUENCE</scope>
    <source>
        <strain evidence="2">Fish Creek</strain>
    </source>
</reference>
<feature type="chain" id="PRO_5037077534" evidence="1">
    <location>
        <begin position="21"/>
        <end position="75"/>
    </location>
</feature>
<dbReference type="EMBL" id="CP056065">
    <property type="protein sequence ID" value="UVC54069.1"/>
    <property type="molecule type" value="Genomic_DNA"/>
</dbReference>
<name>A0A976SK87_THEOR</name>
<evidence type="ECO:0000313" key="2">
    <source>
        <dbReference type="EMBL" id="UVC54069.1"/>
    </source>
</evidence>